<dbReference type="AlphaFoldDB" id="A0A4P7XHW3"/>
<keyword evidence="1" id="KW-1133">Transmembrane helix</keyword>
<dbReference type="EMBL" id="CP031093">
    <property type="protein sequence ID" value="QCF25842.1"/>
    <property type="molecule type" value="Genomic_DNA"/>
</dbReference>
<evidence type="ECO:0000256" key="1">
    <source>
        <dbReference type="SAM" id="Phobius"/>
    </source>
</evidence>
<keyword evidence="1" id="KW-0812">Transmembrane</keyword>
<proteinExistence type="predicted"/>
<dbReference type="KEGG" id="hmi:soil367_07865"/>
<evidence type="ECO:0000313" key="3">
    <source>
        <dbReference type="Proteomes" id="UP000298049"/>
    </source>
</evidence>
<sequence length="120" mass="13478">MFVCIRCKKGLMDPIRDEEEPEYTDRYRCGHCGHATTIASRLIVSTQILSAVLGGAITLYLLLDHLNTVLQGWQQGKDQPLLANIGLSLVASLLLIGFGYTLFRAVHNVYKRQRYLQAGR</sequence>
<accession>A0A4P7XHW3</accession>
<reference evidence="2 3" key="1">
    <citation type="submission" date="2018-07" db="EMBL/GenBank/DDBJ databases">
        <title>Marsedoiliclastica nanhaica gen. nov. sp. nov., a novel marine hydrocarbonoclastic bacterium isolated from an in-situ enriched hydrocarbon-degrading consortium in deep-sea sediment.</title>
        <authorList>
            <person name="Dong C."/>
            <person name="Ma T."/>
            <person name="Liu R."/>
            <person name="Shao Z."/>
        </authorList>
    </citation>
    <scope>NUCLEOTIDE SEQUENCE [LARGE SCALE GENOMIC DNA]</scope>
    <source>
        <strain evidence="3">soil36-7</strain>
    </source>
</reference>
<dbReference type="Proteomes" id="UP000298049">
    <property type="component" value="Chromosome"/>
</dbReference>
<evidence type="ECO:0000313" key="2">
    <source>
        <dbReference type="EMBL" id="QCF25842.1"/>
    </source>
</evidence>
<keyword evidence="1" id="KW-0472">Membrane</keyword>
<organism evidence="2 3">
    <name type="scientific">Hydrocarboniclastica marina</name>
    <dbReference type="NCBI Taxonomy" id="2259620"/>
    <lineage>
        <taxon>Bacteria</taxon>
        <taxon>Pseudomonadati</taxon>
        <taxon>Pseudomonadota</taxon>
        <taxon>Gammaproteobacteria</taxon>
        <taxon>Alteromonadales</taxon>
        <taxon>Alteromonadaceae</taxon>
        <taxon>Hydrocarboniclastica</taxon>
    </lineage>
</organism>
<feature type="transmembrane region" description="Helical" evidence="1">
    <location>
        <begin position="83"/>
        <end position="103"/>
    </location>
</feature>
<feature type="transmembrane region" description="Helical" evidence="1">
    <location>
        <begin position="42"/>
        <end position="63"/>
    </location>
</feature>
<gene>
    <name evidence="2" type="ORF">soil367_07865</name>
</gene>
<protein>
    <submittedName>
        <fullName evidence="2">Uncharacterized protein</fullName>
    </submittedName>
</protein>
<name>A0A4P7XHW3_9ALTE</name>
<keyword evidence="3" id="KW-1185">Reference proteome</keyword>